<feature type="transmembrane region" description="Helical" evidence="1">
    <location>
        <begin position="40"/>
        <end position="60"/>
    </location>
</feature>
<keyword evidence="1" id="KW-1133">Transmembrane helix</keyword>
<feature type="transmembrane region" description="Helical" evidence="1">
    <location>
        <begin position="101"/>
        <end position="124"/>
    </location>
</feature>
<evidence type="ECO:0000313" key="3">
    <source>
        <dbReference type="Proteomes" id="UP001526147"/>
    </source>
</evidence>
<feature type="transmembrane region" description="Helical" evidence="1">
    <location>
        <begin position="131"/>
        <end position="152"/>
    </location>
</feature>
<dbReference type="InterPro" id="IPR048147">
    <property type="entry name" value="CBO0543-like"/>
</dbReference>
<keyword evidence="1" id="KW-0472">Membrane</keyword>
<dbReference type="RefSeq" id="WP_264141414.1">
    <property type="nucleotide sequence ID" value="NZ_JAOYEY010000018.1"/>
</dbReference>
<keyword evidence="3" id="KW-1185">Reference proteome</keyword>
<comment type="caution">
    <text evidence="2">The sequence shown here is derived from an EMBL/GenBank/DDBJ whole genome shotgun (WGS) entry which is preliminary data.</text>
</comment>
<gene>
    <name evidence="2" type="ORF">OIH86_02185</name>
</gene>
<reference evidence="2 3" key="1">
    <citation type="submission" date="2022-10" db="EMBL/GenBank/DDBJ databases">
        <title>Draft genome assembly of moderately radiation resistant bacterium Metabacillus halosaccharovorans.</title>
        <authorList>
            <person name="Pal S."/>
            <person name="Gopinathan A."/>
        </authorList>
    </citation>
    <scope>NUCLEOTIDE SEQUENCE [LARGE SCALE GENOMIC DNA]</scope>
    <source>
        <strain evidence="2 3">VITHBRA001</strain>
    </source>
</reference>
<protein>
    <submittedName>
        <fullName evidence="2">Uncharacterized protein</fullName>
    </submittedName>
</protein>
<evidence type="ECO:0000256" key="1">
    <source>
        <dbReference type="SAM" id="Phobius"/>
    </source>
</evidence>
<keyword evidence="1" id="KW-0812">Transmembrane</keyword>
<feature type="transmembrane region" description="Helical" evidence="1">
    <location>
        <begin position="65"/>
        <end position="81"/>
    </location>
</feature>
<name>A0ABT3DBM4_9BACI</name>
<dbReference type="Proteomes" id="UP001526147">
    <property type="component" value="Unassembled WGS sequence"/>
</dbReference>
<dbReference type="NCBIfam" id="NF041644">
    <property type="entry name" value="CBO0543_fam"/>
    <property type="match status" value="1"/>
</dbReference>
<sequence length="198" mass="23736">MRKDLPQEQLNQLNELKETQEKVSNGWIDYWLDYSAFDTWQFWLNVSFIIIPLVVLYLLIDKKRVFLLGFYGFNIHAWMVYTDAIGTRYNFFEYPYKAVPFIPIHVGIDTSLVPVLFILLYQWILKNKKNYYLYNFGLILFLSFIFKPIIVAHHLFHLKNGANYFYIFLLYVFVVLFSRVITNVFLHLNSKAKVSETE</sequence>
<feature type="transmembrane region" description="Helical" evidence="1">
    <location>
        <begin position="164"/>
        <end position="186"/>
    </location>
</feature>
<proteinExistence type="predicted"/>
<accession>A0ABT3DBM4</accession>
<evidence type="ECO:0000313" key="2">
    <source>
        <dbReference type="EMBL" id="MCV9884458.1"/>
    </source>
</evidence>
<dbReference type="EMBL" id="JAOYEY010000018">
    <property type="protein sequence ID" value="MCV9884458.1"/>
    <property type="molecule type" value="Genomic_DNA"/>
</dbReference>
<organism evidence="2 3">
    <name type="scientific">Metabacillus halosaccharovorans</name>
    <dbReference type="NCBI Taxonomy" id="930124"/>
    <lineage>
        <taxon>Bacteria</taxon>
        <taxon>Bacillati</taxon>
        <taxon>Bacillota</taxon>
        <taxon>Bacilli</taxon>
        <taxon>Bacillales</taxon>
        <taxon>Bacillaceae</taxon>
        <taxon>Metabacillus</taxon>
    </lineage>
</organism>